<dbReference type="Pfam" id="PF00483">
    <property type="entry name" value="NTP_transferase"/>
    <property type="match status" value="1"/>
</dbReference>
<dbReference type="OrthoDB" id="9813880at2"/>
<evidence type="ECO:0000256" key="2">
    <source>
        <dbReference type="ARBA" id="ARBA00022695"/>
    </source>
</evidence>
<dbReference type="PANTHER" id="PTHR43584">
    <property type="entry name" value="NUCLEOTIDYL TRANSFERASE"/>
    <property type="match status" value="1"/>
</dbReference>
<proteinExistence type="predicted"/>
<feature type="domain" description="Nucleotidyl transferase" evidence="3">
    <location>
        <begin position="4"/>
        <end position="238"/>
    </location>
</feature>
<keyword evidence="5" id="KW-1185">Reference proteome</keyword>
<organism evidence="4 5">
    <name type="scientific">Labilibaculum filiforme</name>
    <dbReference type="NCBI Taxonomy" id="1940526"/>
    <lineage>
        <taxon>Bacteria</taxon>
        <taxon>Pseudomonadati</taxon>
        <taxon>Bacteroidota</taxon>
        <taxon>Bacteroidia</taxon>
        <taxon>Marinilabiliales</taxon>
        <taxon>Marinifilaceae</taxon>
        <taxon>Labilibaculum</taxon>
    </lineage>
</organism>
<keyword evidence="2" id="KW-0548">Nucleotidyltransferase</keyword>
<dbReference type="AlphaFoldDB" id="A0A2N3HYK5"/>
<name>A0A2N3HYK5_9BACT</name>
<dbReference type="Gene3D" id="3.90.550.10">
    <property type="entry name" value="Spore Coat Polysaccharide Biosynthesis Protein SpsA, Chain A"/>
    <property type="match status" value="1"/>
</dbReference>
<dbReference type="GO" id="GO:0016779">
    <property type="term" value="F:nucleotidyltransferase activity"/>
    <property type="evidence" value="ECO:0007669"/>
    <property type="project" value="UniProtKB-KW"/>
</dbReference>
<comment type="caution">
    <text evidence="4">The sequence shown here is derived from an EMBL/GenBank/DDBJ whole genome shotgun (WGS) entry which is preliminary data.</text>
</comment>
<dbReference type="InterPro" id="IPR005835">
    <property type="entry name" value="NTP_transferase_dom"/>
</dbReference>
<gene>
    <name evidence="4" type="ORF">BZG02_10320</name>
</gene>
<dbReference type="Proteomes" id="UP000233535">
    <property type="component" value="Unassembled WGS sequence"/>
</dbReference>
<sequence length="240" mass="27166">MLNAMIFAAGLGTRLKPYTDSKPKALVELGGKPLLERAIRKLIELKVDRIVINVHHYADLIEEFLHANNNFGADIRISDEREELLDTGGGLKKAAGLFIPGAPVLIYNVDVYSSLDLTELINFHKLTGALVSMVMRERSSSRYLYFNKDNQLTGWENCKTGEIKVARKEMTKSEHLAFSGIHLLDYKLFSLITEEGKFSVIDLYLRLAKNEKILAFKDNSKIWSDLGKPDDLAWAEEHLK</sequence>
<dbReference type="SUPFAM" id="SSF53448">
    <property type="entry name" value="Nucleotide-diphospho-sugar transferases"/>
    <property type="match status" value="1"/>
</dbReference>
<evidence type="ECO:0000256" key="1">
    <source>
        <dbReference type="ARBA" id="ARBA00022679"/>
    </source>
</evidence>
<dbReference type="RefSeq" id="WP_101261354.1">
    <property type="nucleotide sequence ID" value="NZ_MVDD01000006.1"/>
</dbReference>
<evidence type="ECO:0000259" key="3">
    <source>
        <dbReference type="Pfam" id="PF00483"/>
    </source>
</evidence>
<reference evidence="4 5" key="1">
    <citation type="journal article" date="2017" name="Front. Microbiol.">
        <title>Labilibaculum manganireducens gen. nov., sp. nov. and Labilibaculum filiforme sp. nov., Novel Bacteroidetes Isolated from Subsurface Sediments of the Baltic Sea.</title>
        <authorList>
            <person name="Vandieken V."/>
            <person name="Marshall I.P."/>
            <person name="Niemann H."/>
            <person name="Engelen B."/>
            <person name="Cypionka H."/>
        </authorList>
    </citation>
    <scope>NUCLEOTIDE SEQUENCE [LARGE SCALE GENOMIC DNA]</scope>
    <source>
        <strain evidence="4 5">59.16B</strain>
    </source>
</reference>
<dbReference type="EMBL" id="MVDD01000006">
    <property type="protein sequence ID" value="PKQ63148.1"/>
    <property type="molecule type" value="Genomic_DNA"/>
</dbReference>
<dbReference type="PANTHER" id="PTHR43584:SF8">
    <property type="entry name" value="N-ACETYLMURAMATE ALPHA-1-PHOSPHATE URIDYLYLTRANSFERASE"/>
    <property type="match status" value="1"/>
</dbReference>
<protein>
    <recommendedName>
        <fullName evidence="3">Nucleotidyl transferase domain-containing protein</fullName>
    </recommendedName>
</protein>
<dbReference type="InterPro" id="IPR029044">
    <property type="entry name" value="Nucleotide-diphossugar_trans"/>
</dbReference>
<evidence type="ECO:0000313" key="5">
    <source>
        <dbReference type="Proteomes" id="UP000233535"/>
    </source>
</evidence>
<dbReference type="CDD" id="cd06422">
    <property type="entry name" value="NTP_transferase_like_1"/>
    <property type="match status" value="1"/>
</dbReference>
<keyword evidence="1" id="KW-0808">Transferase</keyword>
<evidence type="ECO:0000313" key="4">
    <source>
        <dbReference type="EMBL" id="PKQ63148.1"/>
    </source>
</evidence>
<dbReference type="InterPro" id="IPR050065">
    <property type="entry name" value="GlmU-like"/>
</dbReference>
<accession>A0A2N3HYK5</accession>